<feature type="compositionally biased region" description="Polar residues" evidence="1">
    <location>
        <begin position="42"/>
        <end position="58"/>
    </location>
</feature>
<feature type="region of interest" description="Disordered" evidence="1">
    <location>
        <begin position="1"/>
        <end position="20"/>
    </location>
</feature>
<keyword evidence="3" id="KW-1185">Reference proteome</keyword>
<dbReference type="Proteomes" id="UP000823388">
    <property type="component" value="Chromosome 1K"/>
</dbReference>
<protein>
    <submittedName>
        <fullName evidence="2">Uncharacterized protein</fullName>
    </submittedName>
</protein>
<reference evidence="2" key="1">
    <citation type="submission" date="2020-05" db="EMBL/GenBank/DDBJ databases">
        <title>WGS assembly of Panicum virgatum.</title>
        <authorList>
            <person name="Lovell J.T."/>
            <person name="Jenkins J."/>
            <person name="Shu S."/>
            <person name="Juenger T.E."/>
            <person name="Schmutz J."/>
        </authorList>
    </citation>
    <scope>NUCLEOTIDE SEQUENCE</scope>
    <source>
        <strain evidence="2">AP13</strain>
    </source>
</reference>
<proteinExistence type="predicted"/>
<comment type="caution">
    <text evidence="2">The sequence shown here is derived from an EMBL/GenBank/DDBJ whole genome shotgun (WGS) entry which is preliminary data.</text>
</comment>
<evidence type="ECO:0000313" key="3">
    <source>
        <dbReference type="Proteomes" id="UP000823388"/>
    </source>
</evidence>
<accession>A0A8T0XR79</accession>
<sequence length="271" mass="31042">MPNLKYFGGTGRNQQKGKRPKITFEQLLAKYLRQNEAKGVDQTGNVKSSKTPLKSSRSPPMRRFEDWDWQGEGFHAVATYSPFGPPMPMQFGSAPTYFHPYSSWGWYDSNSYSSSHFRPHNVEYSAPSNSDFGKQPYNKDHVLLSKTKSQPRSSLGLSNWHKKKLEKLSTCELKKRNMTWVPKGSSQAQSKDGACVKSEMDASKKKKAKISTEMFAPNHQSYWSSHHPYFAVVPHIGMSSQGMFGYPSWHYFNPYMSSCYGGMQLNYYAYR</sequence>
<dbReference type="AlphaFoldDB" id="A0A8T0XR79"/>
<evidence type="ECO:0000313" key="2">
    <source>
        <dbReference type="EMBL" id="KAG2659684.1"/>
    </source>
</evidence>
<gene>
    <name evidence="2" type="ORF">PVAP13_1KG376405</name>
</gene>
<organism evidence="2 3">
    <name type="scientific">Panicum virgatum</name>
    <name type="common">Blackwell switchgrass</name>
    <dbReference type="NCBI Taxonomy" id="38727"/>
    <lineage>
        <taxon>Eukaryota</taxon>
        <taxon>Viridiplantae</taxon>
        <taxon>Streptophyta</taxon>
        <taxon>Embryophyta</taxon>
        <taxon>Tracheophyta</taxon>
        <taxon>Spermatophyta</taxon>
        <taxon>Magnoliopsida</taxon>
        <taxon>Liliopsida</taxon>
        <taxon>Poales</taxon>
        <taxon>Poaceae</taxon>
        <taxon>PACMAD clade</taxon>
        <taxon>Panicoideae</taxon>
        <taxon>Panicodae</taxon>
        <taxon>Paniceae</taxon>
        <taxon>Panicinae</taxon>
        <taxon>Panicum</taxon>
        <taxon>Panicum sect. Hiantes</taxon>
    </lineage>
</organism>
<dbReference type="EMBL" id="CM029037">
    <property type="protein sequence ID" value="KAG2659684.1"/>
    <property type="molecule type" value="Genomic_DNA"/>
</dbReference>
<name>A0A8T0XR79_PANVG</name>
<evidence type="ECO:0000256" key="1">
    <source>
        <dbReference type="SAM" id="MobiDB-lite"/>
    </source>
</evidence>
<feature type="region of interest" description="Disordered" evidence="1">
    <location>
        <begin position="35"/>
        <end position="61"/>
    </location>
</feature>